<feature type="region of interest" description="Disordered" evidence="15">
    <location>
        <begin position="163"/>
        <end position="198"/>
    </location>
</feature>
<dbReference type="CDD" id="cd01127">
    <property type="entry name" value="TrwB_TraG_TraD_VirD4"/>
    <property type="match status" value="1"/>
</dbReference>
<dbReference type="Pfam" id="PF01580">
    <property type="entry name" value="FtsK_SpoIIIE"/>
    <property type="match status" value="1"/>
</dbReference>
<sequence length="768" mass="83823">MSETTINWAGQIGAYYSYAAFTAIGTSAFVLPAICFLWGWNRLRRYDPRGAAGRTLGLLGLALFLSIAAGLPTYSPYLAFELGGSVGTWTASTLLIPYAGRVGSTIVLLALLIASLLQATDLDPRRIGQFVVRGFMAASGSVSGVLAAIGRIRLPELRRRPTEIDEDVEEEDEEEVDEREWHDDMEETPSGLARLPTISRHELMEAVSAEEDIAHDEDPISKLEDQDPLTPPQSQSIEKKAAAIPEKVKGAPTKPLNGKKDDSKAHRSASAEAPPKKRKPSRYKLPKVALLDPIPDDQGEVDREILLQNAKVLEDALHNFDVSGKVVEVSPGPVVTRYEVEPASGVKVGRISALADDLARVMSAQGIRIQAPVPGKKVVGVEIANHNRETVYLREIVESQVFKKADPILTMALGKTISGDTYVADLAKMPHLLVAGATGAGKSVCINCLICSILLRATPDQVRLLMVDPKVVELTMYNDIPHLLVPVITEPKKASEALKWAVAEMEVRYQMLARMAVRNLADYNARVEKITKQREAGEEVEIVAEGEEIRTLPHIVIIIDEFADLMLTAPADVETSLMGLAQKSRAVGIHIILATQRPSVNVITGVIKANFPSRIAFQVASKTDSRTILDMNGAERLLGRGDMLFLPSGQGEPVRVHGAFISGEETERLVEAIKETGHEAEKIEVFSERGETGDVEADRDELFDEAVNVVLETRQASTSFLQRRMKVGYSRAARLMDELEFAGVVGPAEGAKPREILVETPVEEEELV</sequence>
<dbReference type="Gene3D" id="3.30.980.40">
    <property type="match status" value="1"/>
</dbReference>
<accession>E0XYE1</accession>
<dbReference type="Gene3D" id="1.10.10.10">
    <property type="entry name" value="Winged helix-like DNA-binding domain superfamily/Winged helix DNA-binding domain"/>
    <property type="match status" value="1"/>
</dbReference>
<dbReference type="Gene3D" id="3.40.50.300">
    <property type="entry name" value="P-loop containing nucleotide triphosphate hydrolases"/>
    <property type="match status" value="1"/>
</dbReference>
<feature type="transmembrane region" description="Helical" evidence="16">
    <location>
        <begin position="95"/>
        <end position="118"/>
    </location>
</feature>
<evidence type="ECO:0000256" key="4">
    <source>
        <dbReference type="ARBA" id="ARBA00022618"/>
    </source>
</evidence>
<evidence type="ECO:0000256" key="15">
    <source>
        <dbReference type="SAM" id="MobiDB-lite"/>
    </source>
</evidence>
<dbReference type="SUPFAM" id="SSF46785">
    <property type="entry name" value="Winged helix' DNA-binding domain"/>
    <property type="match status" value="1"/>
</dbReference>
<dbReference type="GO" id="GO:0007059">
    <property type="term" value="P:chromosome segregation"/>
    <property type="evidence" value="ECO:0007669"/>
    <property type="project" value="UniProtKB-KW"/>
</dbReference>
<evidence type="ECO:0000259" key="17">
    <source>
        <dbReference type="PROSITE" id="PS50901"/>
    </source>
</evidence>
<dbReference type="GO" id="GO:0003677">
    <property type="term" value="F:DNA binding"/>
    <property type="evidence" value="ECO:0007669"/>
    <property type="project" value="UniProtKB-KW"/>
</dbReference>
<dbReference type="InterPro" id="IPR002543">
    <property type="entry name" value="FtsK_dom"/>
</dbReference>
<dbReference type="EMBL" id="GU474921">
    <property type="protein sequence ID" value="ADI19432.1"/>
    <property type="molecule type" value="Genomic_DNA"/>
</dbReference>
<feature type="compositionally biased region" description="Acidic residues" evidence="15">
    <location>
        <begin position="164"/>
        <end position="187"/>
    </location>
</feature>
<dbReference type="GO" id="GO:0005886">
    <property type="term" value="C:plasma membrane"/>
    <property type="evidence" value="ECO:0007669"/>
    <property type="project" value="UniProtKB-SubCell"/>
</dbReference>
<keyword evidence="3" id="KW-1003">Cell membrane</keyword>
<evidence type="ECO:0000256" key="10">
    <source>
        <dbReference type="ARBA" id="ARBA00023125"/>
    </source>
</evidence>
<evidence type="ECO:0000256" key="11">
    <source>
        <dbReference type="ARBA" id="ARBA00023136"/>
    </source>
</evidence>
<dbReference type="PANTHER" id="PTHR22683">
    <property type="entry name" value="SPORULATION PROTEIN RELATED"/>
    <property type="match status" value="1"/>
</dbReference>
<evidence type="ECO:0000256" key="2">
    <source>
        <dbReference type="ARBA" id="ARBA00006474"/>
    </source>
</evidence>
<dbReference type="GO" id="GO:0005524">
    <property type="term" value="F:ATP binding"/>
    <property type="evidence" value="ECO:0007669"/>
    <property type="project" value="UniProtKB-UniRule"/>
</dbReference>
<dbReference type="PANTHER" id="PTHR22683:SF41">
    <property type="entry name" value="DNA TRANSLOCASE FTSK"/>
    <property type="match status" value="1"/>
</dbReference>
<keyword evidence="10" id="KW-0238">DNA-binding</keyword>
<evidence type="ECO:0000256" key="8">
    <source>
        <dbReference type="ARBA" id="ARBA00022840"/>
    </source>
</evidence>
<feature type="transmembrane region" description="Helical" evidence="16">
    <location>
        <begin position="52"/>
        <end position="75"/>
    </location>
</feature>
<comment type="subcellular location">
    <subcellularLocation>
        <location evidence="1">Cell membrane</location>
        <topology evidence="1">Multi-pass membrane protein</topology>
    </subcellularLocation>
</comment>
<keyword evidence="5 16" id="KW-0812">Transmembrane</keyword>
<evidence type="ECO:0000256" key="1">
    <source>
        <dbReference type="ARBA" id="ARBA00004651"/>
    </source>
</evidence>
<keyword evidence="8 14" id="KW-0067">ATP-binding</keyword>
<dbReference type="InterPro" id="IPR036388">
    <property type="entry name" value="WH-like_DNA-bd_sf"/>
</dbReference>
<dbReference type="GO" id="GO:0051301">
    <property type="term" value="P:cell division"/>
    <property type="evidence" value="ECO:0007669"/>
    <property type="project" value="UniProtKB-KW"/>
</dbReference>
<name>E0XYE1_9BACT</name>
<dbReference type="InterPro" id="IPR018541">
    <property type="entry name" value="Ftsk_gamma"/>
</dbReference>
<evidence type="ECO:0000256" key="3">
    <source>
        <dbReference type="ARBA" id="ARBA00022475"/>
    </source>
</evidence>
<reference evidence="18" key="1">
    <citation type="journal article" date="2011" name="Environ. Microbiol.">
        <title>Time-series analyses of Monterey Bay coastal microbial picoplankton using a 'genome proxy' microarray.</title>
        <authorList>
            <person name="Rich V.I."/>
            <person name="Pham V.D."/>
            <person name="Eppley J."/>
            <person name="Shi Y."/>
            <person name="DeLong E.F."/>
        </authorList>
    </citation>
    <scope>NUCLEOTIDE SEQUENCE</scope>
</reference>
<evidence type="ECO:0000256" key="14">
    <source>
        <dbReference type="PROSITE-ProRule" id="PRU00289"/>
    </source>
</evidence>
<dbReference type="Pfam" id="PF09397">
    <property type="entry name" value="FtsK_gamma"/>
    <property type="match status" value="1"/>
</dbReference>
<dbReference type="InterPro" id="IPR041027">
    <property type="entry name" value="FtsK_alpha"/>
</dbReference>
<keyword evidence="9 16" id="KW-1133">Transmembrane helix</keyword>
<evidence type="ECO:0000256" key="7">
    <source>
        <dbReference type="ARBA" id="ARBA00022829"/>
    </source>
</evidence>
<evidence type="ECO:0000256" key="12">
    <source>
        <dbReference type="ARBA" id="ARBA00023306"/>
    </source>
</evidence>
<feature type="domain" description="FtsK" evidence="17">
    <location>
        <begin position="419"/>
        <end position="626"/>
    </location>
</feature>
<dbReference type="Pfam" id="PF13491">
    <property type="entry name" value="FtsK_4TM"/>
    <property type="match status" value="1"/>
</dbReference>
<dbReference type="PROSITE" id="PS50901">
    <property type="entry name" value="FTSK"/>
    <property type="match status" value="1"/>
</dbReference>
<keyword evidence="7" id="KW-0159">Chromosome partition</keyword>
<evidence type="ECO:0000256" key="9">
    <source>
        <dbReference type="ARBA" id="ARBA00022989"/>
    </source>
</evidence>
<keyword evidence="6 14" id="KW-0547">Nucleotide-binding</keyword>
<feature type="region of interest" description="Disordered" evidence="15">
    <location>
        <begin position="216"/>
        <end position="284"/>
    </location>
</feature>
<evidence type="ECO:0000313" key="18">
    <source>
        <dbReference type="EMBL" id="ADI19432.1"/>
    </source>
</evidence>
<dbReference type="AlphaFoldDB" id="E0XYE1"/>
<proteinExistence type="inferred from homology"/>
<feature type="binding site" evidence="14">
    <location>
        <begin position="436"/>
        <end position="443"/>
    </location>
    <ligand>
        <name>ATP</name>
        <dbReference type="ChEBI" id="CHEBI:30616"/>
    </ligand>
</feature>
<keyword evidence="11 16" id="KW-0472">Membrane</keyword>
<dbReference type="SMART" id="SM00382">
    <property type="entry name" value="AAA"/>
    <property type="match status" value="1"/>
</dbReference>
<feature type="transmembrane region" description="Helical" evidence="16">
    <location>
        <begin position="130"/>
        <end position="150"/>
    </location>
</feature>
<evidence type="ECO:0000256" key="16">
    <source>
        <dbReference type="SAM" id="Phobius"/>
    </source>
</evidence>
<organism evidence="18">
    <name type="scientific">uncultured bacterium HF0500_16O16</name>
    <dbReference type="NCBI Taxonomy" id="542511"/>
    <lineage>
        <taxon>Bacteria</taxon>
        <taxon>environmental samples</taxon>
    </lineage>
</organism>
<dbReference type="InterPro" id="IPR027417">
    <property type="entry name" value="P-loop_NTPase"/>
</dbReference>
<feature type="transmembrane region" description="Helical" evidence="16">
    <location>
        <begin position="15"/>
        <end position="40"/>
    </location>
</feature>
<evidence type="ECO:0000256" key="5">
    <source>
        <dbReference type="ARBA" id="ARBA00022692"/>
    </source>
</evidence>
<dbReference type="InterPro" id="IPR003593">
    <property type="entry name" value="AAA+_ATPase"/>
</dbReference>
<dbReference type="InterPro" id="IPR025199">
    <property type="entry name" value="FtsK_4TM"/>
</dbReference>
<feature type="compositionally biased region" description="Basic and acidic residues" evidence="15">
    <location>
        <begin position="237"/>
        <end position="249"/>
    </location>
</feature>
<dbReference type="Pfam" id="PF17854">
    <property type="entry name" value="FtsK_alpha"/>
    <property type="match status" value="1"/>
</dbReference>
<evidence type="ECO:0000256" key="13">
    <source>
        <dbReference type="ARBA" id="ARBA00025923"/>
    </source>
</evidence>
<dbReference type="InterPro" id="IPR036390">
    <property type="entry name" value="WH_DNA-bd_sf"/>
</dbReference>
<keyword evidence="4" id="KW-0132">Cell division</keyword>
<keyword evidence="12" id="KW-0131">Cell cycle</keyword>
<protein>
    <submittedName>
        <fullName evidence="18">DNA segregation ATPase ftsK/spoIIIE and related proteins</fullName>
    </submittedName>
</protein>
<dbReference type="InterPro" id="IPR050206">
    <property type="entry name" value="FtsK/SpoIIIE/SftA"/>
</dbReference>
<comment type="subunit">
    <text evidence="13">Homohexamer. Forms a ring that surrounds DNA.</text>
</comment>
<evidence type="ECO:0000256" key="6">
    <source>
        <dbReference type="ARBA" id="ARBA00022741"/>
    </source>
</evidence>
<feature type="compositionally biased region" description="Basic and acidic residues" evidence="15">
    <location>
        <begin position="216"/>
        <end position="225"/>
    </location>
</feature>
<dbReference type="SMART" id="SM00843">
    <property type="entry name" value="Ftsk_gamma"/>
    <property type="match status" value="1"/>
</dbReference>
<comment type="similarity">
    <text evidence="2">Belongs to the FtsK/SpoIIIE/SftA family.</text>
</comment>
<dbReference type="SUPFAM" id="SSF52540">
    <property type="entry name" value="P-loop containing nucleoside triphosphate hydrolases"/>
    <property type="match status" value="1"/>
</dbReference>